<keyword evidence="2" id="KW-0812">Transmembrane</keyword>
<dbReference type="AlphaFoldDB" id="A0A410D2X4"/>
<protein>
    <submittedName>
        <fullName evidence="3">Uncharacterized protein</fullName>
    </submittedName>
</protein>
<keyword evidence="3" id="KW-0934">Plastid</keyword>
<gene>
    <name evidence="3" type="primary">orf174</name>
</gene>
<keyword evidence="2" id="KW-1133">Transmembrane helix</keyword>
<sequence length="174" mass="20214">MIIENIISFSLVLRNKIFKICESIASVIKTFIPKEGILLGLTGVILSFIKWAAIVLLVDLFIFVVLEKLGFFKTKDDVAHEMEDLLVQQQKHVKSQDKLLANMYLTVEKLLLELRAKDEAIEIAIKAIENEQKKSKKREETLFNLERLVESLREEVKYKDELLYRNGDSDHTEY</sequence>
<geneLocation type="plastid" evidence="3"/>
<reference evidence="3" key="1">
    <citation type="journal article" date="2019" name="Genome Biol. Evol.">
        <title>Plastid Genomes and Proteins Illuminate the Evolution of Eustigmatophyte Algae and Their Bacterial Endosymbionts.</title>
        <authorList>
            <person name="Sevcikova T."/>
            <person name="Yurchenko T."/>
            <person name="Fawley K.P."/>
            <person name="Amaral R."/>
            <person name="Strnad H."/>
            <person name="Santos L.M."/>
            <person name="Fawley M.W."/>
            <person name="Elias M."/>
        </authorList>
    </citation>
    <scope>NUCLEOTIDE SEQUENCE</scope>
    <source>
        <strain evidence="3">CAUP Q 401</strain>
    </source>
</reference>
<name>A0A410D2X4_9STRA</name>
<evidence type="ECO:0000313" key="3">
    <source>
        <dbReference type="EMBL" id="QAA12052.1"/>
    </source>
</evidence>
<dbReference type="RefSeq" id="YP_009551126.1">
    <property type="nucleotide sequence ID" value="NC_040299.1"/>
</dbReference>
<organism evidence="3">
    <name type="scientific">Pseudellipsoidion edaphicum</name>
    <dbReference type="NCBI Taxonomy" id="1431838"/>
    <lineage>
        <taxon>Eukaryota</taxon>
        <taxon>Sar</taxon>
        <taxon>Stramenopiles</taxon>
        <taxon>Ochrophyta</taxon>
        <taxon>Eustigmatophyceae</taxon>
        <taxon>Eustigmatales</taxon>
        <taxon>Neomonodaceae</taxon>
        <taxon>Pseudellipsoidion</taxon>
    </lineage>
</organism>
<keyword evidence="2" id="KW-0472">Membrane</keyword>
<dbReference type="EMBL" id="MK281457">
    <property type="protein sequence ID" value="QAA12052.1"/>
    <property type="molecule type" value="Genomic_DNA"/>
</dbReference>
<feature type="coiled-coil region" evidence="1">
    <location>
        <begin position="111"/>
        <end position="155"/>
    </location>
</feature>
<feature type="transmembrane region" description="Helical" evidence="2">
    <location>
        <begin position="37"/>
        <end position="66"/>
    </location>
</feature>
<dbReference type="GeneID" id="38948294"/>
<proteinExistence type="predicted"/>
<accession>A0A410D2X4</accession>
<evidence type="ECO:0000256" key="2">
    <source>
        <dbReference type="SAM" id="Phobius"/>
    </source>
</evidence>
<evidence type="ECO:0000256" key="1">
    <source>
        <dbReference type="SAM" id="Coils"/>
    </source>
</evidence>
<keyword evidence="1" id="KW-0175">Coiled coil</keyword>